<sequence length="807" mass="90068">MLSFWHPADVYDNNGNWYKLGKTAAYYGKNVTKKYANGTTYEDGSDNSSQFQLDAVEAADSDINFNNYDVVVVIHAGKSQQESGGNWDLMTTHAWMGDNTTRNGEIARNLILNSEYELIGTWAHEAGHAMGRILMPGKGNGYLPDRYGDENGNHSIGAWDLMGSGNWLGSPAGSNPDHMSSFSKDWLGWLKNKSIGYGTYWVNSLATMEYGDEITRYVIKEDTPRLNYYIIETRTNNQSYSKWDTSAPIPYAYSNNALVLYKVDEIIDKNWTVDYIDSLIPLKVPYQDHSSYWDAAKKIRFKALDERTRTDGTRSLLEMKVGIQNFSIPWLVGAILVPQDNLLGYVPWYSRAPPLNSKMPLPDIDLHAYTPDGKHVGINYTTGIYENEIQGANASGDLLGEEWIFVPDNVKVQFVVDSRDNQIFLNSYPELQQTTNGTQSYNLSIVYDIPDDIRYTTSVEQPIKPGDIRRYNYFISRNPDETYEIILDDVPPAIFNTTPKNITNTLHVSAEFKDNPDGSGIDNSSIYLIIDGVDVTSKAMISNNSINIKPLLRDGLHEVRLTVGDKAGNTATANWNFTLDTMPPAIQLSLANGTEFYSDQNITIDYNVTDATSGVASSFATLDGAAITKGDMIDLRNLSIGSHTIRVTATDNAGNSAESSTTFIVKPLQAIIEIEPHTLNINSSGRWIKARIEIPGYNARLIDVSSIRLNGIIPVAVKSNEIEEEDKDDRDDVLENDNSELEIKFNRTLVQSIVNPGNVTLYISGKVNVTAFLGNYTIRVIEKQKIDDEEKEKPEKDTKSKDKGGKS</sequence>
<proteinExistence type="predicted"/>
<gene>
    <name evidence="2" type="ORF">ANME2D_01234</name>
</gene>
<organism evidence="2 3">
    <name type="scientific">Candidatus Methanoperedens nitratireducens</name>
    <dbReference type="NCBI Taxonomy" id="1392998"/>
    <lineage>
        <taxon>Archaea</taxon>
        <taxon>Methanobacteriati</taxon>
        <taxon>Methanobacteriota</taxon>
        <taxon>Stenosarchaea group</taxon>
        <taxon>Methanomicrobia</taxon>
        <taxon>Methanosarcinales</taxon>
        <taxon>ANME-2 cluster</taxon>
        <taxon>Candidatus Methanoperedentaceae</taxon>
        <taxon>Candidatus Methanoperedens</taxon>
    </lineage>
</organism>
<reference evidence="2 3" key="1">
    <citation type="journal article" date="2013" name="Nature">
        <title>Anaerobic oxidation of methane coupled to nitrate reduction in a novel archaeal lineage.</title>
        <authorList>
            <person name="Haroon M.F."/>
            <person name="Hu S."/>
            <person name="Shi Y."/>
            <person name="Imelfort M."/>
            <person name="Keller J."/>
            <person name="Hugenholtz P."/>
            <person name="Yuan Z."/>
            <person name="Tyson G.W."/>
        </authorList>
    </citation>
    <scope>NUCLEOTIDE SEQUENCE [LARGE SCALE GENOMIC DNA]</scope>
    <source>
        <strain evidence="2 3">ANME-2d</strain>
    </source>
</reference>
<dbReference type="AlphaFoldDB" id="A0A062VAP3"/>
<evidence type="ECO:0000313" key="2">
    <source>
        <dbReference type="EMBL" id="KCZ72799.1"/>
    </source>
</evidence>
<dbReference type="RefSeq" id="WP_048089814.1">
    <property type="nucleotide sequence ID" value="NZ_JMIY01000002.1"/>
</dbReference>
<comment type="caution">
    <text evidence="2">The sequence shown here is derived from an EMBL/GenBank/DDBJ whole genome shotgun (WGS) entry which is preliminary data.</text>
</comment>
<feature type="region of interest" description="Disordered" evidence="1">
    <location>
        <begin position="784"/>
        <end position="807"/>
    </location>
</feature>
<keyword evidence="3" id="KW-1185">Reference proteome</keyword>
<evidence type="ECO:0000313" key="3">
    <source>
        <dbReference type="Proteomes" id="UP000027153"/>
    </source>
</evidence>
<dbReference type="Gene3D" id="2.60.40.10">
    <property type="entry name" value="Immunoglobulins"/>
    <property type="match status" value="2"/>
</dbReference>
<protein>
    <recommendedName>
        <fullName evidence="4">M6 family metalloprotease domain-containing protein</fullName>
    </recommendedName>
</protein>
<evidence type="ECO:0008006" key="4">
    <source>
        <dbReference type="Google" id="ProtNLM"/>
    </source>
</evidence>
<dbReference type="OrthoDB" id="359551at2157"/>
<evidence type="ECO:0000256" key="1">
    <source>
        <dbReference type="SAM" id="MobiDB-lite"/>
    </source>
</evidence>
<dbReference type="InterPro" id="IPR013783">
    <property type="entry name" value="Ig-like_fold"/>
</dbReference>
<name>A0A062VAP3_9EURY</name>
<dbReference type="EMBL" id="JMIY01000002">
    <property type="protein sequence ID" value="KCZ72799.1"/>
    <property type="molecule type" value="Genomic_DNA"/>
</dbReference>
<accession>A0A062VAP3</accession>
<dbReference type="Proteomes" id="UP000027153">
    <property type="component" value="Unassembled WGS sequence"/>
</dbReference>